<feature type="domain" description="Type I restriction modification DNA specificity" evidence="4">
    <location>
        <begin position="71"/>
        <end position="169"/>
    </location>
</feature>
<evidence type="ECO:0000256" key="1">
    <source>
        <dbReference type="ARBA" id="ARBA00010923"/>
    </source>
</evidence>
<dbReference type="SUPFAM" id="SSF116734">
    <property type="entry name" value="DNA methylase specificity domain"/>
    <property type="match status" value="2"/>
</dbReference>
<dbReference type="GO" id="GO:0004519">
    <property type="term" value="F:endonuclease activity"/>
    <property type="evidence" value="ECO:0007669"/>
    <property type="project" value="UniProtKB-KW"/>
</dbReference>
<keyword evidence="5" id="KW-0255">Endonuclease</keyword>
<name>A0ABX1NZY8_9RHOO</name>
<keyword evidence="2" id="KW-0680">Restriction system</keyword>
<dbReference type="CDD" id="cd17266">
    <property type="entry name" value="RMtype1_S_Sau1132ORF3780P-TRD2-CR2_like"/>
    <property type="match status" value="1"/>
</dbReference>
<protein>
    <submittedName>
        <fullName evidence="5">Restriction endonuclease subunit S</fullName>
    </submittedName>
</protein>
<proteinExistence type="inferred from homology"/>
<keyword evidence="5" id="KW-0378">Hydrolase</keyword>
<dbReference type="PANTHER" id="PTHR30408:SF12">
    <property type="entry name" value="TYPE I RESTRICTION ENZYME MJAVIII SPECIFICITY SUBUNIT"/>
    <property type="match status" value="1"/>
</dbReference>
<dbReference type="Proteomes" id="UP000633943">
    <property type="component" value="Unassembled WGS sequence"/>
</dbReference>
<evidence type="ECO:0000313" key="6">
    <source>
        <dbReference type="Proteomes" id="UP000633943"/>
    </source>
</evidence>
<evidence type="ECO:0000313" key="5">
    <source>
        <dbReference type="EMBL" id="NMG16967.1"/>
    </source>
</evidence>
<feature type="domain" description="Type I restriction modification DNA specificity" evidence="4">
    <location>
        <begin position="266"/>
        <end position="355"/>
    </location>
</feature>
<organism evidence="5 6">
    <name type="scientific">Aromatoleum bremense</name>
    <dbReference type="NCBI Taxonomy" id="76115"/>
    <lineage>
        <taxon>Bacteria</taxon>
        <taxon>Pseudomonadati</taxon>
        <taxon>Pseudomonadota</taxon>
        <taxon>Betaproteobacteria</taxon>
        <taxon>Rhodocyclales</taxon>
        <taxon>Rhodocyclaceae</taxon>
        <taxon>Aromatoleum</taxon>
    </lineage>
</organism>
<accession>A0ABX1NZY8</accession>
<dbReference type="RefSeq" id="WP_169203521.1">
    <property type="nucleotide sequence ID" value="NZ_CP059467.1"/>
</dbReference>
<keyword evidence="3" id="KW-0238">DNA-binding</keyword>
<dbReference type="EMBL" id="WTVP01000054">
    <property type="protein sequence ID" value="NMG16967.1"/>
    <property type="molecule type" value="Genomic_DNA"/>
</dbReference>
<reference evidence="5 6" key="1">
    <citation type="submission" date="2019-12" db="EMBL/GenBank/DDBJ databases">
        <title>Comparative genomics gives insights into the taxonomy of the Azoarcus-Aromatoleum group and reveals separate origins of nif in the plant-associated Azoarcus and non-plant-associated Aromatoleum sub-groups.</title>
        <authorList>
            <person name="Lafos M."/>
            <person name="Maluk M."/>
            <person name="Batista M."/>
            <person name="Junghare M."/>
            <person name="Carmona M."/>
            <person name="Faoro H."/>
            <person name="Cruz L.M."/>
            <person name="Battistoni F."/>
            <person name="De Souza E."/>
            <person name="Pedrosa F."/>
            <person name="Chen W.-M."/>
            <person name="Poole P.S."/>
            <person name="Dixon R.A."/>
            <person name="James E.K."/>
        </authorList>
    </citation>
    <scope>NUCLEOTIDE SEQUENCE [LARGE SCALE GENOMIC DNA]</scope>
    <source>
        <strain evidence="5 6">PbN1</strain>
    </source>
</reference>
<evidence type="ECO:0000259" key="4">
    <source>
        <dbReference type="Pfam" id="PF01420"/>
    </source>
</evidence>
<sequence>MSDKKNKSLKPGWRLVKFGEVVRQCKEKADPETSGLERYIAGDHMDTDDLRLRRWGEIGSGYLGPAFHIRFKPGQVLYGSRRTYLRKVAVADFEGICANTTFVLEPKNPGELLPELLPFLMQTDEFNAFSVKNSKGSVNPYINFSDLARFEFVLPPVQEQRRALALLTTGLSTVDELRAATDALLALRRSMETRLLVMDGVPRQKVGHLAKFTSGKAIRVSDLPKHPSKSSPIPVYGGNGISGYTDAYLDGTSKPTVVIGRVGQFCGVTSMTTGPCWITDNALYPSRISTDIHPTFLALCLRAANLNRSKLGEYLPLITQEVVHKIEIPVPPLSEQTAAVEEFQDIETGESMLETRLIHTRSLVMQVVGHMVAGGANDV</sequence>
<dbReference type="Pfam" id="PF01420">
    <property type="entry name" value="Methylase_S"/>
    <property type="match status" value="2"/>
</dbReference>
<evidence type="ECO:0000256" key="3">
    <source>
        <dbReference type="ARBA" id="ARBA00023125"/>
    </source>
</evidence>
<keyword evidence="6" id="KW-1185">Reference proteome</keyword>
<dbReference type="InterPro" id="IPR052021">
    <property type="entry name" value="Type-I_RS_S_subunit"/>
</dbReference>
<gene>
    <name evidence="5" type="ORF">GPA24_15780</name>
</gene>
<dbReference type="Gene3D" id="3.90.220.20">
    <property type="entry name" value="DNA methylase specificity domains"/>
    <property type="match status" value="2"/>
</dbReference>
<dbReference type="InterPro" id="IPR044946">
    <property type="entry name" value="Restrct_endonuc_typeI_TRD_sf"/>
</dbReference>
<evidence type="ECO:0000256" key="2">
    <source>
        <dbReference type="ARBA" id="ARBA00022747"/>
    </source>
</evidence>
<dbReference type="InterPro" id="IPR000055">
    <property type="entry name" value="Restrct_endonuc_typeI_TRD"/>
</dbReference>
<dbReference type="PANTHER" id="PTHR30408">
    <property type="entry name" value="TYPE-1 RESTRICTION ENZYME ECOKI SPECIFICITY PROTEIN"/>
    <property type="match status" value="1"/>
</dbReference>
<comment type="caution">
    <text evidence="5">The sequence shown here is derived from an EMBL/GenBank/DDBJ whole genome shotgun (WGS) entry which is preliminary data.</text>
</comment>
<keyword evidence="5" id="KW-0540">Nuclease</keyword>
<comment type="similarity">
    <text evidence="1">Belongs to the type-I restriction system S methylase family.</text>
</comment>